<reference evidence="3 4" key="1">
    <citation type="submission" date="2017-04" db="EMBL/GenBank/DDBJ databases">
        <title>Genome Sequence of the Model Brown-Rot Fungus Postia placenta SB12.</title>
        <authorList>
            <consortium name="DOE Joint Genome Institute"/>
            <person name="Gaskell J."/>
            <person name="Kersten P."/>
            <person name="Larrondo L.F."/>
            <person name="Canessa P."/>
            <person name="Martinez D."/>
            <person name="Hibbett D."/>
            <person name="Schmoll M."/>
            <person name="Kubicek C.P."/>
            <person name="Martinez A.T."/>
            <person name="Yadav J."/>
            <person name="Master E."/>
            <person name="Magnuson J.K."/>
            <person name="James T."/>
            <person name="Yaver D."/>
            <person name="Berka R."/>
            <person name="Labutti K."/>
            <person name="Lipzen A."/>
            <person name="Aerts A."/>
            <person name="Barry K."/>
            <person name="Henrissat B."/>
            <person name="Blanchette R."/>
            <person name="Grigoriev I."/>
            <person name="Cullen D."/>
        </authorList>
    </citation>
    <scope>NUCLEOTIDE SEQUENCE [LARGE SCALE GENOMIC DNA]</scope>
    <source>
        <strain evidence="3 4">MAD-698-R-SB12</strain>
    </source>
</reference>
<feature type="compositionally biased region" description="Low complexity" evidence="1">
    <location>
        <begin position="61"/>
        <end position="76"/>
    </location>
</feature>
<dbReference type="RefSeq" id="XP_024333499.1">
    <property type="nucleotide sequence ID" value="XM_024482928.1"/>
</dbReference>
<organism evidence="3 4">
    <name type="scientific">Postia placenta MAD-698-R-SB12</name>
    <dbReference type="NCBI Taxonomy" id="670580"/>
    <lineage>
        <taxon>Eukaryota</taxon>
        <taxon>Fungi</taxon>
        <taxon>Dikarya</taxon>
        <taxon>Basidiomycota</taxon>
        <taxon>Agaricomycotina</taxon>
        <taxon>Agaricomycetes</taxon>
        <taxon>Polyporales</taxon>
        <taxon>Adustoporiaceae</taxon>
        <taxon>Rhodonia</taxon>
    </lineage>
</organism>
<dbReference type="STRING" id="670580.A0A1X6MK33"/>
<evidence type="ECO:0000313" key="3">
    <source>
        <dbReference type="EMBL" id="OSX56705.1"/>
    </source>
</evidence>
<sequence length="544" mass="60036">MLSDLKQRASKAKDASVSKITHTRDHMKSQPSKKLDWDKAPPPPPPPVVRPKNQFAPPPSRTSSAVSQSSSQSVSSPPVPPPAIPGRPPPVRRQTRPDSVSPPIPSGPPPIPPTRSVSRIVSARVHEEPEEIEEDTIDWANLSQEDKDVFFSWLDEFFARFLNSPTQPRSAHGSTKTIQKPVQSPQPAPIAPKPQFANKGPPPIPKWTRPSQPFPAQEAANDEEQLDMSYPPATQHGSSALDLAYYFSPSTYWDSDWYATDNPWFAPPLKDRKDTRRAGYMEHSGDASGISRIVFGGVLFADLSACWYSVTFPHNTPTDPNDSRTVKRVAHYLPRPAAMDREALLEAHETYGETIAAFAEGFVDSGEYCARGECWDLANQALEYCSQFDYVPKPVQSTYRTHGHLIFEGKALGKGRQYGRWRGGDDRVRRGDIVEWRSVAVSMKMDWGVGTGKLGNPDHTAVIVNDMVPSVQVADGQSVTPGELGILDVVEQSVSTNIKPKRSTYLLSGLEAGEMWIYRPVSMMAYVGCMVEAKVPEGVNAQTI</sequence>
<feature type="compositionally biased region" description="Pro residues" evidence="1">
    <location>
        <begin position="77"/>
        <end position="91"/>
    </location>
</feature>
<protein>
    <recommendedName>
        <fullName evidence="2">BBC1/AIM3 cysteine proteinase-fold domain-containing protein</fullName>
    </recommendedName>
</protein>
<proteinExistence type="predicted"/>
<evidence type="ECO:0000259" key="2">
    <source>
        <dbReference type="Pfam" id="PF25459"/>
    </source>
</evidence>
<evidence type="ECO:0000256" key="1">
    <source>
        <dbReference type="SAM" id="MobiDB-lite"/>
    </source>
</evidence>
<dbReference type="OrthoDB" id="3357271at2759"/>
<dbReference type="AlphaFoldDB" id="A0A1X6MK33"/>
<dbReference type="GeneID" id="36327877"/>
<dbReference type="InterPro" id="IPR057402">
    <property type="entry name" value="AIM3_BBC1_C"/>
</dbReference>
<feature type="compositionally biased region" description="Polar residues" evidence="1">
    <location>
        <begin position="165"/>
        <end position="183"/>
    </location>
</feature>
<dbReference type="EMBL" id="KZ110612">
    <property type="protein sequence ID" value="OSX56705.1"/>
    <property type="molecule type" value="Genomic_DNA"/>
</dbReference>
<feature type="compositionally biased region" description="Pro residues" evidence="1">
    <location>
        <begin position="100"/>
        <end position="113"/>
    </location>
</feature>
<name>A0A1X6MK33_9APHY</name>
<feature type="domain" description="BBC1/AIM3 cysteine proteinase-fold" evidence="2">
    <location>
        <begin position="331"/>
        <end position="529"/>
    </location>
</feature>
<feature type="region of interest" description="Disordered" evidence="1">
    <location>
        <begin position="165"/>
        <end position="232"/>
    </location>
</feature>
<keyword evidence="4" id="KW-1185">Reference proteome</keyword>
<dbReference type="Proteomes" id="UP000194127">
    <property type="component" value="Unassembled WGS sequence"/>
</dbReference>
<dbReference type="Pfam" id="PF25459">
    <property type="entry name" value="AIM3_BBC1_C"/>
    <property type="match status" value="1"/>
</dbReference>
<feature type="compositionally biased region" description="Pro residues" evidence="1">
    <location>
        <begin position="40"/>
        <end position="49"/>
    </location>
</feature>
<feature type="region of interest" description="Disordered" evidence="1">
    <location>
        <begin position="1"/>
        <end position="134"/>
    </location>
</feature>
<accession>A0A1X6MK33</accession>
<gene>
    <name evidence="3" type="ORF">POSPLADRAFT_1076557</name>
</gene>
<feature type="compositionally biased region" description="Basic and acidic residues" evidence="1">
    <location>
        <begin position="1"/>
        <end position="39"/>
    </location>
</feature>
<evidence type="ECO:0000313" key="4">
    <source>
        <dbReference type="Proteomes" id="UP000194127"/>
    </source>
</evidence>